<organism evidence="10 11">
    <name type="scientific">Cricetulus griseus</name>
    <name type="common">Chinese hamster</name>
    <name type="synonym">Cricetulus barabensis griseus</name>
    <dbReference type="NCBI Taxonomy" id="10029"/>
    <lineage>
        <taxon>Eukaryota</taxon>
        <taxon>Metazoa</taxon>
        <taxon>Chordata</taxon>
        <taxon>Craniata</taxon>
        <taxon>Vertebrata</taxon>
        <taxon>Euteleostomi</taxon>
        <taxon>Mammalia</taxon>
        <taxon>Eutheria</taxon>
        <taxon>Euarchontoglires</taxon>
        <taxon>Glires</taxon>
        <taxon>Rodentia</taxon>
        <taxon>Myomorpha</taxon>
        <taxon>Muroidea</taxon>
        <taxon>Cricetidae</taxon>
        <taxon>Cricetinae</taxon>
        <taxon>Cricetulus</taxon>
    </lineage>
</organism>
<evidence type="ECO:0000256" key="2">
    <source>
        <dbReference type="ARBA" id="ARBA00022692"/>
    </source>
</evidence>
<evidence type="ECO:0000259" key="9">
    <source>
        <dbReference type="PROSITE" id="PS50835"/>
    </source>
</evidence>
<dbReference type="Ensembl" id="ENSCGRT00001022937.1">
    <property type="protein sequence ID" value="ENSCGRP00001018693.1"/>
    <property type="gene ID" value="ENSCGRG00001018354.1"/>
</dbReference>
<accession>A0A8C2MHV0</accession>
<evidence type="ECO:0000256" key="8">
    <source>
        <dbReference type="SAM" id="SignalP"/>
    </source>
</evidence>
<evidence type="ECO:0000256" key="3">
    <source>
        <dbReference type="ARBA" id="ARBA00022989"/>
    </source>
</evidence>
<feature type="transmembrane region" description="Helical" evidence="7">
    <location>
        <begin position="139"/>
        <end position="160"/>
    </location>
</feature>
<dbReference type="GO" id="GO:0050852">
    <property type="term" value="P:T cell receptor signaling pathway"/>
    <property type="evidence" value="ECO:0007669"/>
    <property type="project" value="TreeGrafter"/>
</dbReference>
<feature type="transmembrane region" description="Helical" evidence="7">
    <location>
        <begin position="216"/>
        <end position="239"/>
    </location>
</feature>
<comment type="subcellular location">
    <subcellularLocation>
        <location evidence="1">Membrane</location>
    </subcellularLocation>
</comment>
<feature type="chain" id="PRO_5034630779" description="Ig-like domain-containing protein" evidence="8">
    <location>
        <begin position="27"/>
        <end position="318"/>
    </location>
</feature>
<evidence type="ECO:0000256" key="1">
    <source>
        <dbReference type="ARBA" id="ARBA00004370"/>
    </source>
</evidence>
<reference evidence="10" key="2">
    <citation type="submission" date="2025-09" db="UniProtKB">
        <authorList>
            <consortium name="Ensembl"/>
        </authorList>
    </citation>
    <scope>IDENTIFICATION</scope>
</reference>
<dbReference type="GO" id="GO:0005102">
    <property type="term" value="F:signaling receptor binding"/>
    <property type="evidence" value="ECO:0007669"/>
    <property type="project" value="TreeGrafter"/>
</dbReference>
<dbReference type="InterPro" id="IPR053896">
    <property type="entry name" value="BTN3A2-like_Ig-C"/>
</dbReference>
<proteinExistence type="predicted"/>
<dbReference type="PANTHER" id="PTHR24100">
    <property type="entry name" value="BUTYROPHILIN"/>
    <property type="match status" value="1"/>
</dbReference>
<dbReference type="InterPro" id="IPR007110">
    <property type="entry name" value="Ig-like_dom"/>
</dbReference>
<dbReference type="PANTHER" id="PTHR24100:SF148">
    <property type="entry name" value="SELECTION AND UPKEEP OF INTRAEPITHELIAL T-CELLS PROTEIN 10-RELATED"/>
    <property type="match status" value="1"/>
</dbReference>
<feature type="domain" description="Ig-like" evidence="9">
    <location>
        <begin position="23"/>
        <end position="117"/>
    </location>
</feature>
<evidence type="ECO:0000313" key="11">
    <source>
        <dbReference type="Proteomes" id="UP000694386"/>
    </source>
</evidence>
<keyword evidence="2 7" id="KW-0812">Transmembrane</keyword>
<evidence type="ECO:0000256" key="4">
    <source>
        <dbReference type="ARBA" id="ARBA00023136"/>
    </source>
</evidence>
<dbReference type="AlphaFoldDB" id="A0A8C2MHV0"/>
<keyword evidence="8" id="KW-0732">Signal</keyword>
<dbReference type="GO" id="GO:0009897">
    <property type="term" value="C:external side of plasma membrane"/>
    <property type="evidence" value="ECO:0007669"/>
    <property type="project" value="TreeGrafter"/>
</dbReference>
<dbReference type="InterPro" id="IPR013783">
    <property type="entry name" value="Ig-like_fold"/>
</dbReference>
<reference evidence="10" key="1">
    <citation type="submission" date="2025-08" db="UniProtKB">
        <authorList>
            <consortium name="Ensembl"/>
        </authorList>
    </citation>
    <scope>IDENTIFICATION</scope>
</reference>
<protein>
    <recommendedName>
        <fullName evidence="9">Ig-like domain-containing protein</fullName>
    </recommendedName>
</protein>
<name>A0A8C2MHV0_CRIGR</name>
<evidence type="ECO:0000313" key="10">
    <source>
        <dbReference type="Ensembl" id="ENSCGRP00001018693.1"/>
    </source>
</evidence>
<feature type="transmembrane region" description="Helical" evidence="7">
    <location>
        <begin position="175"/>
        <end position="196"/>
    </location>
</feature>
<dbReference type="Gene3D" id="2.60.40.10">
    <property type="entry name" value="Immunoglobulins"/>
    <property type="match status" value="1"/>
</dbReference>
<dbReference type="PROSITE" id="PS50835">
    <property type="entry name" value="IG_LIKE"/>
    <property type="match status" value="1"/>
</dbReference>
<dbReference type="InterPro" id="IPR050504">
    <property type="entry name" value="IgSF_BTN/MOG"/>
</dbReference>
<dbReference type="SUPFAM" id="SSF48726">
    <property type="entry name" value="Immunoglobulin"/>
    <property type="match status" value="1"/>
</dbReference>
<evidence type="ECO:0000256" key="6">
    <source>
        <dbReference type="ARBA" id="ARBA00023319"/>
    </source>
</evidence>
<keyword evidence="5" id="KW-1015">Disulfide bond</keyword>
<evidence type="ECO:0000256" key="7">
    <source>
        <dbReference type="SAM" id="Phobius"/>
    </source>
</evidence>
<keyword evidence="4 7" id="KW-0472">Membrane</keyword>
<dbReference type="GO" id="GO:0001817">
    <property type="term" value="P:regulation of cytokine production"/>
    <property type="evidence" value="ECO:0007669"/>
    <property type="project" value="TreeGrafter"/>
</dbReference>
<sequence length="318" mass="35828">MEPAASCFSGFFMAFLLLQITVPTQATSLDIQINIRVPDAEGILVECTSGSLIPPAEMTWRDSKGNIIPHSSKFDSQDSTGLLYLKSRILLKNRTHGPVTCSIYNETTNQEKKKSIVLPDVLFKPEYMSLISNKTTCPVIYLSFILALHFLKGILVCYFLRKKCRSMQDSKRMRLCYEFVCECLPLGLYIGFLPLYLMFRSRASILDDAYPLYSSWIWDVCIILVVMMTFFTVLILFLLCTLNSKLACRLAHRELSLLGSRDGEHSYDIHCSSFKDFCDANLNHGGTLSASSSAVLCCHVKLCPLRQSNFPSLMLASL</sequence>
<dbReference type="Pfam" id="PF22705">
    <property type="entry name" value="C2-set_3"/>
    <property type="match status" value="1"/>
</dbReference>
<evidence type="ECO:0000256" key="5">
    <source>
        <dbReference type="ARBA" id="ARBA00023157"/>
    </source>
</evidence>
<dbReference type="Proteomes" id="UP000694386">
    <property type="component" value="Unplaced"/>
</dbReference>
<feature type="signal peptide" evidence="8">
    <location>
        <begin position="1"/>
        <end position="26"/>
    </location>
</feature>
<keyword evidence="3 7" id="KW-1133">Transmembrane helix</keyword>
<dbReference type="InterPro" id="IPR036179">
    <property type="entry name" value="Ig-like_dom_sf"/>
</dbReference>
<dbReference type="FunFam" id="2.60.40.10:FF:000088">
    <property type="entry name" value="Butyrophilin subfamily 1 member A1"/>
    <property type="match status" value="1"/>
</dbReference>
<keyword evidence="6" id="KW-0393">Immunoglobulin domain</keyword>